<dbReference type="EMBL" id="CP054475">
    <property type="protein sequence ID" value="UXD87146.1"/>
    <property type="molecule type" value="Genomic_DNA"/>
</dbReference>
<proteinExistence type="predicted"/>
<name>A0ABY6AA55_9GAMM</name>
<feature type="short sequence motif" description="GXSXG" evidence="4">
    <location>
        <begin position="44"/>
        <end position="48"/>
    </location>
</feature>
<dbReference type="InterPro" id="IPR050301">
    <property type="entry name" value="NTE"/>
</dbReference>
<keyword evidence="7" id="KW-1185">Reference proteome</keyword>
<dbReference type="InterPro" id="IPR016035">
    <property type="entry name" value="Acyl_Trfase/lysoPLipase"/>
</dbReference>
<dbReference type="PANTHER" id="PTHR14226">
    <property type="entry name" value="NEUROPATHY TARGET ESTERASE/SWISS CHEESE D.MELANOGASTER"/>
    <property type="match status" value="1"/>
</dbReference>
<evidence type="ECO:0000313" key="7">
    <source>
        <dbReference type="Proteomes" id="UP001065322"/>
    </source>
</evidence>
<dbReference type="RefSeq" id="WP_260999058.1">
    <property type="nucleotide sequence ID" value="NZ_CP054475.1"/>
</dbReference>
<feature type="domain" description="PNPLA" evidence="5">
    <location>
        <begin position="8"/>
        <end position="221"/>
    </location>
</feature>
<dbReference type="InterPro" id="IPR002641">
    <property type="entry name" value="PNPLA_dom"/>
</dbReference>
<sequence length="382" mass="42014">MDVKKTGLILSGGGARAAYQVGVLKAIHKILPKGHYNPFDIISGTSAGAINGVALASYAENYRIGIKHLERIWMHFSCDQIYRTDFWGVSASLARLTRSLVIGRGYKNDPVSLLNNQPLRELLNEVVKFDSIQGAIDSGALHAIAVNCSGLESGESVSFFQGHYSINNWQRQRRVGIRSRITLDHLMASSAIPMIFPSVKIHREYFADGAVRQLAPLSPALHLGAEKVMVIGVSGIAHKRKERPQSSSYPSPAKIMGHMLNAAFLDSMETDVERLRRINRTVDKIPESVRKKEGVELKKIELLEINPSQSIDEIAGQHADEIPRALKLALGGSGNASQNGSGILSYLLFSRGFCKSLIDLGFQDASAREDEIRAFFADHFHN</sequence>
<accession>A0ABY6AA55</accession>
<dbReference type="Proteomes" id="UP001065322">
    <property type="component" value="Chromosome"/>
</dbReference>
<dbReference type="CDD" id="cd07209">
    <property type="entry name" value="Pat_hypo_Ecoli_Z1214_like"/>
    <property type="match status" value="1"/>
</dbReference>
<evidence type="ECO:0000256" key="3">
    <source>
        <dbReference type="ARBA" id="ARBA00023098"/>
    </source>
</evidence>
<feature type="active site" description="Nucleophile" evidence="4">
    <location>
        <position position="46"/>
    </location>
</feature>
<dbReference type="Pfam" id="PF01734">
    <property type="entry name" value="Patatin"/>
    <property type="match status" value="1"/>
</dbReference>
<gene>
    <name evidence="6" type="ORF">HUF19_06705</name>
</gene>
<evidence type="ECO:0000259" key="5">
    <source>
        <dbReference type="PROSITE" id="PS51635"/>
    </source>
</evidence>
<evidence type="ECO:0000256" key="2">
    <source>
        <dbReference type="ARBA" id="ARBA00022963"/>
    </source>
</evidence>
<comment type="caution">
    <text evidence="4">Lacks conserved residue(s) required for the propagation of feature annotation.</text>
</comment>
<evidence type="ECO:0000256" key="4">
    <source>
        <dbReference type="PROSITE-ProRule" id="PRU01161"/>
    </source>
</evidence>
<dbReference type="PANTHER" id="PTHR14226:SF57">
    <property type="entry name" value="BLR7027 PROTEIN"/>
    <property type="match status" value="1"/>
</dbReference>
<keyword evidence="2 4" id="KW-0442">Lipid degradation</keyword>
<dbReference type="PROSITE" id="PS51635">
    <property type="entry name" value="PNPLA"/>
    <property type="match status" value="1"/>
</dbReference>
<dbReference type="Gene3D" id="3.40.1090.10">
    <property type="entry name" value="Cytosolic phospholipase A2 catalytic domain"/>
    <property type="match status" value="1"/>
</dbReference>
<feature type="active site" description="Proton acceptor" evidence="4">
    <location>
        <position position="208"/>
    </location>
</feature>
<reference evidence="7" key="1">
    <citation type="submission" date="2020-06" db="EMBL/GenBank/DDBJ databases">
        <title>Thalassolituus marinus alknpb1M-1, a hydrocarbon-degrading bacterium isolated from the deep-sea overlying water using an in-situ strategy from the South China Sea basin.</title>
        <authorList>
            <person name="Dong C."/>
            <person name="Chen Y."/>
            <person name="Shao Z."/>
        </authorList>
    </citation>
    <scope>NUCLEOTIDE SEQUENCE [LARGE SCALE GENOMIC DNA]</scope>
    <source>
        <strain evidence="7">alknpb1M-1</strain>
    </source>
</reference>
<dbReference type="SUPFAM" id="SSF52151">
    <property type="entry name" value="FabD/lysophospholipase-like"/>
    <property type="match status" value="1"/>
</dbReference>
<feature type="short sequence motif" description="DGA/G" evidence="4">
    <location>
        <begin position="208"/>
        <end position="210"/>
    </location>
</feature>
<keyword evidence="1 4" id="KW-0378">Hydrolase</keyword>
<organism evidence="6 7">
    <name type="scientific">Thalassolituus hydrocarboniclasticus</name>
    <dbReference type="NCBI Taxonomy" id="2742796"/>
    <lineage>
        <taxon>Bacteria</taxon>
        <taxon>Pseudomonadati</taxon>
        <taxon>Pseudomonadota</taxon>
        <taxon>Gammaproteobacteria</taxon>
        <taxon>Oceanospirillales</taxon>
        <taxon>Oceanospirillaceae</taxon>
        <taxon>Thalassolituus</taxon>
    </lineage>
</organism>
<keyword evidence="3 4" id="KW-0443">Lipid metabolism</keyword>
<evidence type="ECO:0000256" key="1">
    <source>
        <dbReference type="ARBA" id="ARBA00022801"/>
    </source>
</evidence>
<protein>
    <submittedName>
        <fullName evidence="6">Patatin-like phospholipase family protein</fullName>
    </submittedName>
</protein>
<evidence type="ECO:0000313" key="6">
    <source>
        <dbReference type="EMBL" id="UXD87146.1"/>
    </source>
</evidence>